<proteinExistence type="inferred from homology"/>
<gene>
    <name evidence="6" type="ORF">EG68_08911</name>
</gene>
<protein>
    <recommendedName>
        <fullName evidence="5">SERRATE/Ars2 C-terminal domain-containing protein</fullName>
    </recommendedName>
</protein>
<evidence type="ECO:0000256" key="3">
    <source>
        <dbReference type="ARBA" id="ARBA00023242"/>
    </source>
</evidence>
<dbReference type="Pfam" id="PF04959">
    <property type="entry name" value="ARS2"/>
    <property type="match status" value="1"/>
</dbReference>
<evidence type="ECO:0000256" key="1">
    <source>
        <dbReference type="ARBA" id="ARBA00004123"/>
    </source>
</evidence>
<feature type="region of interest" description="Disordered" evidence="4">
    <location>
        <begin position="55"/>
        <end position="118"/>
    </location>
</feature>
<accession>A0A8S9YLS4</accession>
<dbReference type="EMBL" id="JTDE01003655">
    <property type="protein sequence ID" value="KAF7255805.1"/>
    <property type="molecule type" value="Genomic_DNA"/>
</dbReference>
<dbReference type="InterPro" id="IPR007042">
    <property type="entry name" value="SERRATE/Ars2_C"/>
</dbReference>
<comment type="subcellular location">
    <subcellularLocation>
        <location evidence="1">Nucleus</location>
    </subcellularLocation>
</comment>
<dbReference type="PANTHER" id="PTHR13165:SF0">
    <property type="entry name" value="SERRATE RNA EFFECTOR MOLECULE HOMOLOG"/>
    <property type="match status" value="1"/>
</dbReference>
<evidence type="ECO:0000256" key="2">
    <source>
        <dbReference type="ARBA" id="ARBA00005407"/>
    </source>
</evidence>
<evidence type="ECO:0000313" key="7">
    <source>
        <dbReference type="Proteomes" id="UP000822476"/>
    </source>
</evidence>
<dbReference type="GO" id="GO:0016604">
    <property type="term" value="C:nuclear body"/>
    <property type="evidence" value="ECO:0007669"/>
    <property type="project" value="TreeGrafter"/>
</dbReference>
<dbReference type="PANTHER" id="PTHR13165">
    <property type="entry name" value="ARSENITE-RESISTANCE PROTEIN 2"/>
    <property type="match status" value="1"/>
</dbReference>
<feature type="compositionally biased region" description="Gly residues" evidence="4">
    <location>
        <begin position="59"/>
        <end position="76"/>
    </location>
</feature>
<evidence type="ECO:0000256" key="4">
    <source>
        <dbReference type="SAM" id="MobiDB-lite"/>
    </source>
</evidence>
<organism evidence="6 7">
    <name type="scientific">Paragonimus skrjabini miyazakii</name>
    <dbReference type="NCBI Taxonomy" id="59628"/>
    <lineage>
        <taxon>Eukaryota</taxon>
        <taxon>Metazoa</taxon>
        <taxon>Spiralia</taxon>
        <taxon>Lophotrochozoa</taxon>
        <taxon>Platyhelminthes</taxon>
        <taxon>Trematoda</taxon>
        <taxon>Digenea</taxon>
        <taxon>Plagiorchiida</taxon>
        <taxon>Troglotremata</taxon>
        <taxon>Troglotrematidae</taxon>
        <taxon>Paragonimus</taxon>
    </lineage>
</organism>
<dbReference type="OrthoDB" id="342064at2759"/>
<name>A0A8S9YLS4_9TREM</name>
<comment type="caution">
    <text evidence="6">The sequence shown here is derived from an EMBL/GenBank/DDBJ whole genome shotgun (WGS) entry which is preliminary data.</text>
</comment>
<sequence length="118" mass="12698">MKFPEPIFVRKHIFNKHMEKIEAAKKDNAIFFNNYLSDPRRPSLPEAPYHLSLQHFGSSGVGEGGGPSRGGTGRIPGTGNYRDGYHPSNLSNPTSLLPGTGPTCGRGTGAFRDDVAAT</sequence>
<dbReference type="InterPro" id="IPR039727">
    <property type="entry name" value="SE/Ars2"/>
</dbReference>
<feature type="compositionally biased region" description="Polar residues" evidence="4">
    <location>
        <begin position="88"/>
        <end position="97"/>
    </location>
</feature>
<keyword evidence="7" id="KW-1185">Reference proteome</keyword>
<evidence type="ECO:0000313" key="6">
    <source>
        <dbReference type="EMBL" id="KAF7255805.1"/>
    </source>
</evidence>
<reference evidence="6" key="1">
    <citation type="submission" date="2019-07" db="EMBL/GenBank/DDBJ databases">
        <title>Annotation for the trematode Paragonimus miyazaki's.</title>
        <authorList>
            <person name="Choi Y.-J."/>
        </authorList>
    </citation>
    <scope>NUCLEOTIDE SEQUENCE</scope>
    <source>
        <strain evidence="6">Japan</strain>
    </source>
</reference>
<dbReference type="GO" id="GO:0031053">
    <property type="term" value="P:primary miRNA processing"/>
    <property type="evidence" value="ECO:0007669"/>
    <property type="project" value="TreeGrafter"/>
</dbReference>
<feature type="domain" description="SERRATE/Ars2 C-terminal" evidence="5">
    <location>
        <begin position="2"/>
        <end position="49"/>
    </location>
</feature>
<keyword evidence="3" id="KW-0539">Nucleus</keyword>
<comment type="similarity">
    <text evidence="2">Belongs to the ARS2 family.</text>
</comment>
<evidence type="ECO:0000259" key="5">
    <source>
        <dbReference type="Pfam" id="PF04959"/>
    </source>
</evidence>
<dbReference type="AlphaFoldDB" id="A0A8S9YLS4"/>
<dbReference type="Proteomes" id="UP000822476">
    <property type="component" value="Unassembled WGS sequence"/>
</dbReference>